<protein>
    <submittedName>
        <fullName evidence="1">Uncharacterized protein</fullName>
    </submittedName>
</protein>
<comment type="caution">
    <text evidence="1">The sequence shown here is derived from an EMBL/GenBank/DDBJ whole genome shotgun (WGS) entry which is preliminary data.</text>
</comment>
<name>A0AA45WXE0_9CLOT</name>
<proteinExistence type="predicted"/>
<keyword evidence="2" id="KW-1185">Reference proteome</keyword>
<accession>A0AA45WXE0</accession>
<organism evidence="1 2">
    <name type="scientific">Anoxynatronum buryatiense</name>
    <dbReference type="NCBI Taxonomy" id="489973"/>
    <lineage>
        <taxon>Bacteria</taxon>
        <taxon>Bacillati</taxon>
        <taxon>Bacillota</taxon>
        <taxon>Clostridia</taxon>
        <taxon>Eubacteriales</taxon>
        <taxon>Clostridiaceae</taxon>
        <taxon>Anoxynatronum</taxon>
    </lineage>
</organism>
<sequence length="55" mass="6508">MISFYLLPARICLKRVEGRVIKMIDRNLRSGYNGFVMHQIIKHQCKGAFHGYKIR</sequence>
<evidence type="ECO:0000313" key="2">
    <source>
        <dbReference type="Proteomes" id="UP001158066"/>
    </source>
</evidence>
<dbReference type="Proteomes" id="UP001158066">
    <property type="component" value="Unassembled WGS sequence"/>
</dbReference>
<reference evidence="1" key="1">
    <citation type="submission" date="2017-05" db="EMBL/GenBank/DDBJ databases">
        <authorList>
            <person name="Varghese N."/>
            <person name="Submissions S."/>
        </authorList>
    </citation>
    <scope>NUCLEOTIDE SEQUENCE</scope>
    <source>
        <strain evidence="1">Su22</strain>
    </source>
</reference>
<evidence type="ECO:0000313" key="1">
    <source>
        <dbReference type="EMBL" id="SMP63646.1"/>
    </source>
</evidence>
<dbReference type="EMBL" id="FXUF01000011">
    <property type="protein sequence ID" value="SMP63646.1"/>
    <property type="molecule type" value="Genomic_DNA"/>
</dbReference>
<gene>
    <name evidence="1" type="ORF">SAMN06296020_11151</name>
</gene>
<dbReference type="AlphaFoldDB" id="A0AA45WXE0"/>